<comment type="caution">
    <text evidence="2">The sequence shown here is derived from an EMBL/GenBank/DDBJ whole genome shotgun (WGS) entry which is preliminary data.</text>
</comment>
<keyword evidence="1" id="KW-1133">Transmembrane helix</keyword>
<protein>
    <submittedName>
        <fullName evidence="2">Uncharacterized protein</fullName>
    </submittedName>
</protein>
<gene>
    <name evidence="2" type="ORF">DW905_04715</name>
</gene>
<dbReference type="AlphaFoldDB" id="A0A3E2V7R0"/>
<name>A0A3E2V7R0_9FIRM</name>
<reference evidence="2 3" key="1">
    <citation type="submission" date="2018-08" db="EMBL/GenBank/DDBJ databases">
        <title>A genome reference for cultivated species of the human gut microbiota.</title>
        <authorList>
            <person name="Zou Y."/>
            <person name="Xue W."/>
            <person name="Luo G."/>
        </authorList>
    </citation>
    <scope>NUCLEOTIDE SEQUENCE [LARGE SCALE GENOMIC DNA]</scope>
    <source>
        <strain evidence="2 3">AM42-11AC</strain>
    </source>
</reference>
<feature type="transmembrane region" description="Helical" evidence="1">
    <location>
        <begin position="48"/>
        <end position="68"/>
    </location>
</feature>
<keyword evidence="1" id="KW-0472">Membrane</keyword>
<dbReference type="EMBL" id="QVEZ01000002">
    <property type="protein sequence ID" value="RGC06575.1"/>
    <property type="molecule type" value="Genomic_DNA"/>
</dbReference>
<evidence type="ECO:0000313" key="3">
    <source>
        <dbReference type="Proteomes" id="UP000261079"/>
    </source>
</evidence>
<sequence>MRKHGLFLFGAKNTASIMEVRGLTLKGEITMMKAIKNFMNKPITYGAYFKYCAACASISLALCGWAYYQMSKLNNWVDTKDEESNLEEDKI</sequence>
<organism evidence="2 3">
    <name type="scientific">Faecalibacterium prausnitzii</name>
    <dbReference type="NCBI Taxonomy" id="853"/>
    <lineage>
        <taxon>Bacteria</taxon>
        <taxon>Bacillati</taxon>
        <taxon>Bacillota</taxon>
        <taxon>Clostridia</taxon>
        <taxon>Eubacteriales</taxon>
        <taxon>Oscillospiraceae</taxon>
        <taxon>Faecalibacterium</taxon>
    </lineage>
</organism>
<evidence type="ECO:0000256" key="1">
    <source>
        <dbReference type="SAM" id="Phobius"/>
    </source>
</evidence>
<keyword evidence="1" id="KW-0812">Transmembrane</keyword>
<proteinExistence type="predicted"/>
<dbReference type="Proteomes" id="UP000261079">
    <property type="component" value="Unassembled WGS sequence"/>
</dbReference>
<accession>A0A3E2V7R0</accession>
<evidence type="ECO:0000313" key="2">
    <source>
        <dbReference type="EMBL" id="RGC06575.1"/>
    </source>
</evidence>